<reference evidence="3 4" key="1">
    <citation type="journal article" date="2019" name="Sci. Rep.">
        <title>A high-quality genome of Eragrostis curvula grass provides insights into Poaceae evolution and supports new strategies to enhance forage quality.</title>
        <authorList>
            <person name="Carballo J."/>
            <person name="Santos B.A.C.M."/>
            <person name="Zappacosta D."/>
            <person name="Garbus I."/>
            <person name="Selva J.P."/>
            <person name="Gallo C.A."/>
            <person name="Diaz A."/>
            <person name="Albertini E."/>
            <person name="Caccamo M."/>
            <person name="Echenique V."/>
        </authorList>
    </citation>
    <scope>NUCLEOTIDE SEQUENCE [LARGE SCALE GENOMIC DNA]</scope>
    <source>
        <strain evidence="4">cv. Victoria</strain>
        <tissue evidence="3">Leaf</tissue>
    </source>
</reference>
<dbReference type="PANTHER" id="PTHR33075:SF10">
    <property type="entry name" value="DUF4283 DOMAIN-CONTAINING PROTEIN"/>
    <property type="match status" value="1"/>
</dbReference>
<dbReference type="EMBL" id="RWGY01000201">
    <property type="protein sequence ID" value="TVU03252.1"/>
    <property type="molecule type" value="Genomic_DNA"/>
</dbReference>
<dbReference type="OrthoDB" id="694614at2759"/>
<comment type="caution">
    <text evidence="3">The sequence shown here is derived from an EMBL/GenBank/DDBJ whole genome shotgun (WGS) entry which is preliminary data.</text>
</comment>
<dbReference type="InterPro" id="IPR036875">
    <property type="entry name" value="Znf_CCHC_sf"/>
</dbReference>
<protein>
    <recommendedName>
        <fullName evidence="2">DUF7597 domain-containing protein</fullName>
    </recommendedName>
</protein>
<dbReference type="Pfam" id="PF24530">
    <property type="entry name" value="DUF7597"/>
    <property type="match status" value="1"/>
</dbReference>
<evidence type="ECO:0000259" key="2">
    <source>
        <dbReference type="Pfam" id="PF24530"/>
    </source>
</evidence>
<name>A0A5J9SWB3_9POAL</name>
<evidence type="ECO:0000256" key="1">
    <source>
        <dbReference type="SAM" id="MobiDB-lite"/>
    </source>
</evidence>
<dbReference type="InterPro" id="IPR056018">
    <property type="entry name" value="DUF7597"/>
</dbReference>
<evidence type="ECO:0000313" key="3">
    <source>
        <dbReference type="EMBL" id="TVU03252.1"/>
    </source>
</evidence>
<sequence>MATRAGPGDLLELRDDPQLAALVKSWDFQPGKDFQADILCKFRSSVHHPSSSLHGAFHLLVVFRRFTFRLTESSVSMALHACLGGSPAGFHVTYLQDRHFRFSVANKQVGFSVCALKRIISQQFDVYFHLWREGGDNWISEKNKWDAEEDSSWTMVSRQRKKSLANPKRVSFSEKLVQDSPKKKSVPSELVSSLRLGEFIFPVVQQALSTRFGNFSDPNFKKLVPVNAVFSRLKSGLGVTQHAPACNVQNSSPTSTMVKPAKGVKANCTFCTRCLSLGHLVSGCSNKIRCWWCYNYGHKARICFSRKSHFRSKWAPKPKSASPGGEHRFLEPRAPQTDGTQSCPRNNSVTPPLHDALSSSSPPPRQPGSPASSTSHSAPPTETEQPRAPLPKTTMANFAINPSRFIPPDSPVEDGGLHRRGRRMIYVSGAPARKHEDYAIAITNEQLTPAQTLQFMEEICNYIEIQRRKVVRVYSPHPHGVGIYRLGDACQRDTLVLTSPHFIGLRQFNFVPHDEAPMNYRRSNFSRKAWLLLLGYPLDFKEMDIFKQITAPFGQLLYWNSVDRSLARVLIKVLIDDPLEVPRSIVIRIGRELDGEGRSWTVPVYILNGALAGAGPANEEDPPANNGNPHPIHDPVLPGEEDFVAQQADQAWDSRGS</sequence>
<feature type="non-terminal residue" evidence="3">
    <location>
        <position position="1"/>
    </location>
</feature>
<dbReference type="SUPFAM" id="SSF57756">
    <property type="entry name" value="Retrovirus zinc finger-like domains"/>
    <property type="match status" value="1"/>
</dbReference>
<dbReference type="AlphaFoldDB" id="A0A5J9SWB3"/>
<dbReference type="Gramene" id="TVU03252">
    <property type="protein sequence ID" value="TVU03252"/>
    <property type="gene ID" value="EJB05_51223"/>
</dbReference>
<feature type="compositionally biased region" description="Low complexity" evidence="1">
    <location>
        <begin position="368"/>
        <end position="383"/>
    </location>
</feature>
<organism evidence="3 4">
    <name type="scientific">Eragrostis curvula</name>
    <name type="common">weeping love grass</name>
    <dbReference type="NCBI Taxonomy" id="38414"/>
    <lineage>
        <taxon>Eukaryota</taxon>
        <taxon>Viridiplantae</taxon>
        <taxon>Streptophyta</taxon>
        <taxon>Embryophyta</taxon>
        <taxon>Tracheophyta</taxon>
        <taxon>Spermatophyta</taxon>
        <taxon>Magnoliopsida</taxon>
        <taxon>Liliopsida</taxon>
        <taxon>Poales</taxon>
        <taxon>Poaceae</taxon>
        <taxon>PACMAD clade</taxon>
        <taxon>Chloridoideae</taxon>
        <taxon>Eragrostideae</taxon>
        <taxon>Eragrostidinae</taxon>
        <taxon>Eragrostis</taxon>
    </lineage>
</organism>
<dbReference type="PANTHER" id="PTHR33075">
    <property type="entry name" value="OS02G0499800 PROTEIN"/>
    <property type="match status" value="1"/>
</dbReference>
<feature type="domain" description="DUF7597" evidence="2">
    <location>
        <begin position="400"/>
        <end position="523"/>
    </location>
</feature>
<dbReference type="GO" id="GO:0008270">
    <property type="term" value="F:zinc ion binding"/>
    <property type="evidence" value="ECO:0007669"/>
    <property type="project" value="InterPro"/>
</dbReference>
<proteinExistence type="predicted"/>
<gene>
    <name evidence="3" type="ORF">EJB05_51223</name>
</gene>
<feature type="compositionally biased region" description="Polar residues" evidence="1">
    <location>
        <begin position="337"/>
        <end position="350"/>
    </location>
</feature>
<dbReference type="GO" id="GO:0003676">
    <property type="term" value="F:nucleic acid binding"/>
    <property type="evidence" value="ECO:0007669"/>
    <property type="project" value="InterPro"/>
</dbReference>
<dbReference type="Proteomes" id="UP000324897">
    <property type="component" value="Unassembled WGS sequence"/>
</dbReference>
<keyword evidence="4" id="KW-1185">Reference proteome</keyword>
<feature type="region of interest" description="Disordered" evidence="1">
    <location>
        <begin position="615"/>
        <end position="640"/>
    </location>
</feature>
<feature type="region of interest" description="Disordered" evidence="1">
    <location>
        <begin position="313"/>
        <end position="391"/>
    </location>
</feature>
<evidence type="ECO:0000313" key="4">
    <source>
        <dbReference type="Proteomes" id="UP000324897"/>
    </source>
</evidence>
<accession>A0A5J9SWB3</accession>